<organism evidence="1 2">
    <name type="scientific">Amphritea pacifica</name>
    <dbReference type="NCBI Taxonomy" id="2811233"/>
    <lineage>
        <taxon>Bacteria</taxon>
        <taxon>Pseudomonadati</taxon>
        <taxon>Pseudomonadota</taxon>
        <taxon>Gammaproteobacteria</taxon>
        <taxon>Oceanospirillales</taxon>
        <taxon>Oceanospirillaceae</taxon>
        <taxon>Amphritea</taxon>
    </lineage>
</organism>
<evidence type="ECO:0008006" key="3">
    <source>
        <dbReference type="Google" id="ProtNLM"/>
    </source>
</evidence>
<dbReference type="EMBL" id="JAFFZP010000066">
    <property type="protein sequence ID" value="MBN0989871.1"/>
    <property type="molecule type" value="Genomic_DNA"/>
</dbReference>
<keyword evidence="2" id="KW-1185">Reference proteome</keyword>
<evidence type="ECO:0000313" key="1">
    <source>
        <dbReference type="EMBL" id="MBN0989871.1"/>
    </source>
</evidence>
<dbReference type="Proteomes" id="UP000760472">
    <property type="component" value="Unassembled WGS sequence"/>
</dbReference>
<sequence length="94" mass="10531">LEKANSLAMACNTFCRRRALAAIKQAVARRSQKTREQLERKLRFLLDARKRYNPHSAKPSEAFNLGFSSQAAQLLDISSTHSENILGGFRAPSI</sequence>
<comment type="caution">
    <text evidence="1">The sequence shown here is derived from an EMBL/GenBank/DDBJ whole genome shotgun (WGS) entry which is preliminary data.</text>
</comment>
<protein>
    <recommendedName>
        <fullName evidence="3">Transposase</fullName>
    </recommendedName>
</protein>
<reference evidence="1 2" key="1">
    <citation type="submission" date="2021-02" db="EMBL/GenBank/DDBJ databases">
        <title>A novel species of genus Amphritea isolated from a fishpond in China.</title>
        <authorList>
            <person name="Lu H."/>
        </authorList>
    </citation>
    <scope>NUCLEOTIDE SEQUENCE [LARGE SCALE GENOMIC DNA]</scope>
    <source>
        <strain evidence="1 2">RP18W</strain>
    </source>
</reference>
<feature type="non-terminal residue" evidence="1">
    <location>
        <position position="1"/>
    </location>
</feature>
<gene>
    <name evidence="1" type="ORF">JW498_21135</name>
</gene>
<evidence type="ECO:0000313" key="2">
    <source>
        <dbReference type="Proteomes" id="UP000760472"/>
    </source>
</evidence>
<dbReference type="RefSeq" id="WP_205214511.1">
    <property type="nucleotide sequence ID" value="NZ_JAFFZP010000066.1"/>
</dbReference>
<accession>A0ABS2WE98</accession>
<proteinExistence type="predicted"/>
<name>A0ABS2WE98_9GAMM</name>